<dbReference type="PANTHER" id="PTHR35186:SF4">
    <property type="entry name" value="PRION-INHIBITION AND PROPAGATION HELO DOMAIN-CONTAINING PROTEIN"/>
    <property type="match status" value="1"/>
</dbReference>
<dbReference type="AlphaFoldDB" id="A0A8H5ZDU6"/>
<gene>
    <name evidence="2" type="ORF">GGP41_003689</name>
</gene>
<sequence>MLRRSAAFTGGYRDIQFHEIVYKKNLKELLLLLLHDVDEVAKLIANPGGLKWSDKALQRQLERRLKESYQLYLDTMTEMNEIAEELKKELYFGEKNVQDKLLPPETKRRSANRSPSLQQGARPSKISTAKGRMDYEFFRMKFSVGEMIRDELFG</sequence>
<comment type="caution">
    <text evidence="2">The sequence shown here is derived from an EMBL/GenBank/DDBJ whole genome shotgun (WGS) entry which is preliminary data.</text>
</comment>
<dbReference type="EMBL" id="WNKQ01000016">
    <property type="protein sequence ID" value="KAF5846245.1"/>
    <property type="molecule type" value="Genomic_DNA"/>
</dbReference>
<reference evidence="2" key="1">
    <citation type="submission" date="2019-11" db="EMBL/GenBank/DDBJ databases">
        <title>Bipolaris sorokiniana Genome sequencing.</title>
        <authorList>
            <person name="Wang H."/>
        </authorList>
    </citation>
    <scope>NUCLEOTIDE SEQUENCE</scope>
</reference>
<proteinExistence type="predicted"/>
<feature type="compositionally biased region" description="Polar residues" evidence="1">
    <location>
        <begin position="112"/>
        <end position="126"/>
    </location>
</feature>
<organism evidence="2 3">
    <name type="scientific">Cochliobolus sativus</name>
    <name type="common">Common root rot and spot blotch fungus</name>
    <name type="synonym">Bipolaris sorokiniana</name>
    <dbReference type="NCBI Taxonomy" id="45130"/>
    <lineage>
        <taxon>Eukaryota</taxon>
        <taxon>Fungi</taxon>
        <taxon>Dikarya</taxon>
        <taxon>Ascomycota</taxon>
        <taxon>Pezizomycotina</taxon>
        <taxon>Dothideomycetes</taxon>
        <taxon>Pleosporomycetidae</taxon>
        <taxon>Pleosporales</taxon>
        <taxon>Pleosporineae</taxon>
        <taxon>Pleosporaceae</taxon>
        <taxon>Bipolaris</taxon>
    </lineage>
</organism>
<feature type="region of interest" description="Disordered" evidence="1">
    <location>
        <begin position="102"/>
        <end position="126"/>
    </location>
</feature>
<dbReference type="Proteomes" id="UP000624244">
    <property type="component" value="Unassembled WGS sequence"/>
</dbReference>
<dbReference type="PANTHER" id="PTHR35186">
    <property type="entry name" value="ANK_REP_REGION DOMAIN-CONTAINING PROTEIN"/>
    <property type="match status" value="1"/>
</dbReference>
<protein>
    <submittedName>
        <fullName evidence="2">Uncharacterized protein</fullName>
    </submittedName>
</protein>
<evidence type="ECO:0000313" key="2">
    <source>
        <dbReference type="EMBL" id="KAF5846245.1"/>
    </source>
</evidence>
<name>A0A8H5ZDU6_COCSA</name>
<evidence type="ECO:0000256" key="1">
    <source>
        <dbReference type="SAM" id="MobiDB-lite"/>
    </source>
</evidence>
<accession>A0A8H5ZDU6</accession>
<evidence type="ECO:0000313" key="3">
    <source>
        <dbReference type="Proteomes" id="UP000624244"/>
    </source>
</evidence>